<dbReference type="HOGENOM" id="CLU_1676517_0_0_3"/>
<dbReference type="OrthoDB" id="5720816at2"/>
<dbReference type="KEGG" id="mic:Mic7113_0385"/>
<protein>
    <recommendedName>
        <fullName evidence="3">Coenzyme Q (Ubiquinone) biosynthesis protein Coq4</fullName>
    </recommendedName>
</protein>
<dbReference type="AlphaFoldDB" id="K9W923"/>
<dbReference type="GO" id="GO:0006744">
    <property type="term" value="P:ubiquinone biosynthetic process"/>
    <property type="evidence" value="ECO:0007669"/>
    <property type="project" value="InterPro"/>
</dbReference>
<dbReference type="RefSeq" id="WP_015180470.1">
    <property type="nucleotide sequence ID" value="NC_019738.1"/>
</dbReference>
<organism evidence="1 2">
    <name type="scientific">Allocoleopsis franciscana PCC 7113</name>
    <dbReference type="NCBI Taxonomy" id="1173027"/>
    <lineage>
        <taxon>Bacteria</taxon>
        <taxon>Bacillati</taxon>
        <taxon>Cyanobacteriota</taxon>
        <taxon>Cyanophyceae</taxon>
        <taxon>Coleofasciculales</taxon>
        <taxon>Coleofasciculaceae</taxon>
        <taxon>Allocoleopsis</taxon>
        <taxon>Allocoleopsis franciscana</taxon>
    </lineage>
</organism>
<evidence type="ECO:0008006" key="3">
    <source>
        <dbReference type="Google" id="ProtNLM"/>
    </source>
</evidence>
<dbReference type="EMBL" id="CP003630">
    <property type="protein sequence ID" value="AFZ16306.1"/>
    <property type="molecule type" value="Genomic_DNA"/>
</dbReference>
<dbReference type="eggNOG" id="COG5031">
    <property type="taxonomic scope" value="Bacteria"/>
</dbReference>
<gene>
    <name evidence="1" type="ORF">Mic7113_0385</name>
</gene>
<dbReference type="PANTHER" id="PTHR12922">
    <property type="entry name" value="UBIQUINONE BIOSYNTHESIS PROTEIN"/>
    <property type="match status" value="1"/>
</dbReference>
<dbReference type="InterPro" id="IPR007715">
    <property type="entry name" value="Coq4"/>
</dbReference>
<keyword evidence="2" id="KW-1185">Reference proteome</keyword>
<dbReference type="STRING" id="1173027.Mic7113_0385"/>
<evidence type="ECO:0000313" key="2">
    <source>
        <dbReference type="Proteomes" id="UP000010471"/>
    </source>
</evidence>
<evidence type="ECO:0000313" key="1">
    <source>
        <dbReference type="EMBL" id="AFZ16306.1"/>
    </source>
</evidence>
<reference evidence="1 2" key="1">
    <citation type="submission" date="2012-06" db="EMBL/GenBank/DDBJ databases">
        <title>Finished chromosome of genome of Microcoleus sp. PCC 7113.</title>
        <authorList>
            <consortium name="US DOE Joint Genome Institute"/>
            <person name="Gugger M."/>
            <person name="Coursin T."/>
            <person name="Rippka R."/>
            <person name="Tandeau De Marsac N."/>
            <person name="Huntemann M."/>
            <person name="Wei C.-L."/>
            <person name="Han J."/>
            <person name="Detter J.C."/>
            <person name="Han C."/>
            <person name="Tapia R."/>
            <person name="Chen A."/>
            <person name="Kyrpides N."/>
            <person name="Mavromatis K."/>
            <person name="Markowitz V."/>
            <person name="Szeto E."/>
            <person name="Ivanova N."/>
            <person name="Pagani I."/>
            <person name="Pati A."/>
            <person name="Goodwin L."/>
            <person name="Nordberg H.P."/>
            <person name="Cantor M.N."/>
            <person name="Hua S.X."/>
            <person name="Woyke T."/>
            <person name="Kerfeld C.A."/>
        </authorList>
    </citation>
    <scope>NUCLEOTIDE SEQUENCE [LARGE SCALE GENOMIC DNA]</scope>
    <source>
        <strain evidence="1 2">PCC 7113</strain>
    </source>
</reference>
<proteinExistence type="predicted"/>
<accession>K9W923</accession>
<sequence length="169" mass="19666">MPFWLKIILKLAQTVNPQIYPEQEFTITPEELEELRQLPNGTLGREVAYFLDQNGFNPINSGDLIQRTHDIWHVITGFTSSPRDEFLLQIFTRAQVFRPTSAIVVLVGWLSGMCNFQEIRKVLKMSRQSQSLIDWDIQSDWHTPLVEVRKRLNIIPLNNEQSSVTETQK</sequence>
<dbReference type="Proteomes" id="UP000010471">
    <property type="component" value="Chromosome"/>
</dbReference>
<name>K9W923_9CYAN</name>
<dbReference type="Pfam" id="PF05019">
    <property type="entry name" value="Coq4"/>
    <property type="match status" value="1"/>
</dbReference>
<dbReference type="PANTHER" id="PTHR12922:SF7">
    <property type="entry name" value="UBIQUINONE BIOSYNTHESIS PROTEIN COQ4 HOMOLOG, MITOCHONDRIAL"/>
    <property type="match status" value="1"/>
</dbReference>